<accession>A0ABZ2GL47</accession>
<dbReference type="EMBL" id="CP142523">
    <property type="protein sequence ID" value="WWO44758.1"/>
    <property type="molecule type" value="Genomic_DNA"/>
</dbReference>
<proteinExistence type="predicted"/>
<keyword evidence="2" id="KW-1185">Reference proteome</keyword>
<dbReference type="RefSeq" id="WP_175560450.1">
    <property type="nucleotide sequence ID" value="NZ_CP142523.1"/>
</dbReference>
<organism evidence="1 2">
    <name type="scientific">Janthinobacterium aestuarii</name>
    <dbReference type="NCBI Taxonomy" id="2985511"/>
    <lineage>
        <taxon>Bacteria</taxon>
        <taxon>Pseudomonadati</taxon>
        <taxon>Pseudomonadota</taxon>
        <taxon>Betaproteobacteria</taxon>
        <taxon>Burkholderiales</taxon>
        <taxon>Oxalobacteraceae</taxon>
        <taxon>Janthinobacterium</taxon>
    </lineage>
</organism>
<dbReference type="Proteomes" id="UP001373909">
    <property type="component" value="Chromosome"/>
</dbReference>
<gene>
    <name evidence="1" type="ORF">OPV09_18760</name>
</gene>
<protein>
    <submittedName>
        <fullName evidence="1">Uncharacterized protein</fullName>
    </submittedName>
</protein>
<reference evidence="1 2" key="1">
    <citation type="submission" date="2024-01" db="EMBL/GenBank/DDBJ databases">
        <title>Draft genome sequences of nine bacterial species from freshwater ponds near Washington, DC.</title>
        <authorList>
            <person name="Pavloudi C."/>
            <person name="Oliver L."/>
            <person name="Slattery K."/>
            <person name="Lissner G."/>
            <person name="Saw J.H."/>
        </authorList>
    </citation>
    <scope>NUCLEOTIDE SEQUENCE [LARGE SCALE GENOMIC DNA]</scope>
    <source>
        <strain evidence="2">TB1-E2</strain>
    </source>
</reference>
<evidence type="ECO:0000313" key="2">
    <source>
        <dbReference type="Proteomes" id="UP001373909"/>
    </source>
</evidence>
<name>A0ABZ2GL47_9BURK</name>
<sequence length="47" mass="4928">MEASNNLGLGKAQFSMHKSNTMAMMASKRAQLYAIKTGKKKPAAGAG</sequence>
<evidence type="ECO:0000313" key="1">
    <source>
        <dbReference type="EMBL" id="WWO44758.1"/>
    </source>
</evidence>